<feature type="signal peptide" evidence="2">
    <location>
        <begin position="1"/>
        <end position="28"/>
    </location>
</feature>
<dbReference type="GeneID" id="77729970"/>
<dbReference type="Proteomes" id="UP001164286">
    <property type="component" value="Unassembled WGS sequence"/>
</dbReference>
<comment type="similarity">
    <text evidence="1">Belongs to the polysaccharide lyase 8 family.</text>
</comment>
<dbReference type="SUPFAM" id="SSF48230">
    <property type="entry name" value="Chondroitin AC/alginate lyase"/>
    <property type="match status" value="1"/>
</dbReference>
<dbReference type="GO" id="GO:0030246">
    <property type="term" value="F:carbohydrate binding"/>
    <property type="evidence" value="ECO:0007669"/>
    <property type="project" value="InterPro"/>
</dbReference>
<dbReference type="InterPro" id="IPR038970">
    <property type="entry name" value="Lyase_8"/>
</dbReference>
<proteinExistence type="inferred from homology"/>
<dbReference type="GO" id="GO:0005576">
    <property type="term" value="C:extracellular region"/>
    <property type="evidence" value="ECO:0007669"/>
    <property type="project" value="InterPro"/>
</dbReference>
<feature type="domain" description="Polysaccharide lyase 8 N-terminal alpha-helical" evidence="4">
    <location>
        <begin position="215"/>
        <end position="319"/>
    </location>
</feature>
<dbReference type="InterPro" id="IPR014718">
    <property type="entry name" value="GH-type_carb-bd"/>
</dbReference>
<organism evidence="5 6">
    <name type="scientific">Dioszegia hungarica</name>
    <dbReference type="NCBI Taxonomy" id="4972"/>
    <lineage>
        <taxon>Eukaryota</taxon>
        <taxon>Fungi</taxon>
        <taxon>Dikarya</taxon>
        <taxon>Basidiomycota</taxon>
        <taxon>Agaricomycotina</taxon>
        <taxon>Tremellomycetes</taxon>
        <taxon>Tremellales</taxon>
        <taxon>Bulleribasidiaceae</taxon>
        <taxon>Dioszegia</taxon>
    </lineage>
</organism>
<dbReference type="InterPro" id="IPR012970">
    <property type="entry name" value="Lyase_8_alpha_N"/>
</dbReference>
<evidence type="ECO:0000256" key="2">
    <source>
        <dbReference type="SAM" id="SignalP"/>
    </source>
</evidence>
<dbReference type="AlphaFoldDB" id="A0AA38HF24"/>
<keyword evidence="6" id="KW-1185">Reference proteome</keyword>
<keyword evidence="5" id="KW-0456">Lyase</keyword>
<comment type="caution">
    <text evidence="5">The sequence shown here is derived from an EMBL/GenBank/DDBJ whole genome shotgun (WGS) entry which is preliminary data.</text>
</comment>
<keyword evidence="2" id="KW-0732">Signal</keyword>
<reference evidence="5" key="1">
    <citation type="journal article" date="2022" name="G3 (Bethesda)">
        <title>High quality genome of the basidiomycete yeast Dioszegia hungarica PDD-24b-2 isolated from cloud water.</title>
        <authorList>
            <person name="Jarrige D."/>
            <person name="Haridas S."/>
            <person name="Bleykasten-Grosshans C."/>
            <person name="Joly M."/>
            <person name="Nadalig T."/>
            <person name="Sancelme M."/>
            <person name="Vuilleumier S."/>
            <person name="Grigoriev I.V."/>
            <person name="Amato P."/>
            <person name="Bringel F."/>
        </authorList>
    </citation>
    <scope>NUCLEOTIDE SEQUENCE</scope>
    <source>
        <strain evidence="5">PDD-24b-2</strain>
    </source>
</reference>
<sequence>MTILSTTQLHIMWTILISLLYIIGAAHGQGPGQAELDLITQRRRVDLAAFPTDANLASIPSWLSTQKSDGTWPDVNYATGCDAQRANWPIQQHWIRLITFASAWSGLNPSSSANNTDSAPLLAATKKGMDWWFANDFKSEDCVGSGGKDNGTCPCGTPGLWNTNWFGQVILIPQLASTACLLVADSGLSQAQADGCFRIPNRAYTRRDQFIPGLGYLTGANTINVMQNSVSMALFTNNATTLTDTLDRAMAVVTYSDKPKEDGIHRDGSFLQHDGILYSGNYGKDLLNAFIQLEGEAIGTSFAANSSTREAFATDIRGSEWMIYVDEKTKQEKWDLNAVGRFIAFPVSDLQANADINFNVSKLATATADFEGANDISATVRRLQSNGTEKLLGNKAFYAGDYMLHRRNSFVLGNKLLSNRSFTTEYTNTANPLGVHLGQGTLFSYVTGREYLDIQAAWDWNLIPGTTVLLGHPVLNSTNVGRAGKKTYVGVVSDGWVGTSVMDYVDSVDGSLSYRKAWFFLDDSVIVTTSALSVNTSVAGVSGRPVVSVLDNRASVGGSAWVDGVETRLSAQTKINGSTLYYGGNGYLSYGSPFSFTLSEGNRTGNWSAISTSIRGNTTVPIFSAYTTLNTNTSAISSYAFFPATSAERLASEAASPSSVVLSSNGTIAVAGLERLSVVFYPGSSTSITIPLATIGWSPAGSITLRSDQPAIYLFATKVNAAGQTVLVITLSDPSQSLDKLSFGMDVEGAGVGCLAASWDDGCSRTGKGLRFDVGMPRGGFAGDSVFREVILG</sequence>
<name>A0AA38HF24_9TREE</name>
<dbReference type="Pfam" id="PF02278">
    <property type="entry name" value="Lyase_8"/>
    <property type="match status" value="1"/>
</dbReference>
<dbReference type="SUPFAM" id="SSF74650">
    <property type="entry name" value="Galactose mutarotase-like"/>
    <property type="match status" value="1"/>
</dbReference>
<dbReference type="InterPro" id="IPR008929">
    <property type="entry name" value="Chondroitin_lyas"/>
</dbReference>
<dbReference type="InterPro" id="IPR011013">
    <property type="entry name" value="Gal_mutarotase_sf_dom"/>
</dbReference>
<dbReference type="GO" id="GO:0016837">
    <property type="term" value="F:carbon-oxygen lyase activity, acting on polysaccharides"/>
    <property type="evidence" value="ECO:0007669"/>
    <property type="project" value="UniProtKB-ARBA"/>
</dbReference>
<evidence type="ECO:0000259" key="4">
    <source>
        <dbReference type="Pfam" id="PF08124"/>
    </source>
</evidence>
<dbReference type="RefSeq" id="XP_052949237.1">
    <property type="nucleotide sequence ID" value="XM_053090765.1"/>
</dbReference>
<dbReference type="PANTHER" id="PTHR38481">
    <property type="entry name" value="HYALURONATE LYASE"/>
    <property type="match status" value="1"/>
</dbReference>
<dbReference type="InterPro" id="IPR003159">
    <property type="entry name" value="Lyase_8_central_dom"/>
</dbReference>
<evidence type="ECO:0000256" key="1">
    <source>
        <dbReference type="ARBA" id="ARBA00006699"/>
    </source>
</evidence>
<dbReference type="Gene3D" id="1.50.10.100">
    <property type="entry name" value="Chondroitin AC/alginate lyase"/>
    <property type="match status" value="1"/>
</dbReference>
<evidence type="ECO:0000313" key="6">
    <source>
        <dbReference type="Proteomes" id="UP001164286"/>
    </source>
</evidence>
<evidence type="ECO:0000313" key="5">
    <source>
        <dbReference type="EMBL" id="KAI9639460.1"/>
    </source>
</evidence>
<gene>
    <name evidence="5" type="ORF">MKK02DRAFT_39758</name>
</gene>
<protein>
    <submittedName>
        <fullName evidence="5">Polysaccharide lyase family 8 protein</fullName>
    </submittedName>
</protein>
<dbReference type="EMBL" id="JAKWFO010000001">
    <property type="protein sequence ID" value="KAI9639460.1"/>
    <property type="molecule type" value="Genomic_DNA"/>
</dbReference>
<evidence type="ECO:0000259" key="3">
    <source>
        <dbReference type="Pfam" id="PF02278"/>
    </source>
</evidence>
<feature type="domain" description="Polysaccharide lyase family 8 central" evidence="3">
    <location>
        <begin position="394"/>
        <end position="645"/>
    </location>
</feature>
<dbReference type="GO" id="GO:0005975">
    <property type="term" value="P:carbohydrate metabolic process"/>
    <property type="evidence" value="ECO:0007669"/>
    <property type="project" value="InterPro"/>
</dbReference>
<dbReference type="PANTHER" id="PTHR38481:SF1">
    <property type="entry name" value="HYALURONATE LYASE"/>
    <property type="match status" value="1"/>
</dbReference>
<dbReference type="Pfam" id="PF08124">
    <property type="entry name" value="Lyase_8_N"/>
    <property type="match status" value="1"/>
</dbReference>
<dbReference type="Gene3D" id="2.70.98.10">
    <property type="match status" value="1"/>
</dbReference>
<feature type="chain" id="PRO_5041250189" evidence="2">
    <location>
        <begin position="29"/>
        <end position="793"/>
    </location>
</feature>
<accession>A0AA38HF24</accession>